<dbReference type="Gene3D" id="3.40.440.10">
    <property type="entry name" value="Adenylosuccinate Synthetase, subunit A, domain 1"/>
    <property type="match status" value="2"/>
</dbReference>
<feature type="binding site" description="in other chain" evidence="7">
    <location>
        <begin position="222"/>
        <end position="225"/>
    </location>
    <ligand>
        <name>IMP</name>
        <dbReference type="ChEBI" id="CHEBI:58053"/>
        <note>ligand shared between dimeric partners</note>
    </ligand>
</feature>
<dbReference type="InterPro" id="IPR042109">
    <property type="entry name" value="Adenylosuccinate_synth_dom1"/>
</dbReference>
<dbReference type="InterPro" id="IPR027417">
    <property type="entry name" value="P-loop_NTPase"/>
</dbReference>
<accession>A0A7W9EZI9</accession>
<evidence type="ECO:0000256" key="6">
    <source>
        <dbReference type="ARBA" id="ARBA00023134"/>
    </source>
</evidence>
<dbReference type="UniPathway" id="UPA00075">
    <property type="reaction ID" value="UER00335"/>
</dbReference>
<evidence type="ECO:0000256" key="1">
    <source>
        <dbReference type="ARBA" id="ARBA00022598"/>
    </source>
</evidence>
<dbReference type="Pfam" id="PF00709">
    <property type="entry name" value="Adenylsucc_synt"/>
    <property type="match status" value="2"/>
</dbReference>
<feature type="binding site" description="in other chain" evidence="7">
    <location>
        <position position="450"/>
    </location>
    <ligand>
        <name>IMP</name>
        <dbReference type="ChEBI" id="CHEBI:58053"/>
        <note>ligand shared between dimeric partners</note>
    </ligand>
</feature>
<dbReference type="SMART" id="SM00788">
    <property type="entry name" value="Adenylsucc_synt"/>
    <property type="match status" value="1"/>
</dbReference>
<protein>
    <recommendedName>
        <fullName evidence="7">Adenylosuccinate synthetase</fullName>
        <shortName evidence="7">AMPSase</shortName>
        <shortName evidence="7">AdSS</shortName>
        <ecNumber evidence="7">6.3.4.4</ecNumber>
    </recommendedName>
    <alternativeName>
        <fullName evidence="7">IMP--aspartate ligase</fullName>
    </alternativeName>
</protein>
<feature type="binding site" evidence="7">
    <location>
        <begin position="446"/>
        <end position="452"/>
    </location>
    <ligand>
        <name>substrate</name>
    </ligand>
</feature>
<dbReference type="PANTHER" id="PTHR11846:SF0">
    <property type="entry name" value="ADENYLOSUCCINATE SYNTHETASE"/>
    <property type="match status" value="1"/>
</dbReference>
<keyword evidence="6 7" id="KW-0342">GTP-binding</keyword>
<feature type="binding site" evidence="7">
    <location>
        <position position="224"/>
    </location>
    <ligand>
        <name>Mg(2+)</name>
        <dbReference type="ChEBI" id="CHEBI:18420"/>
    </ligand>
</feature>
<proteinExistence type="inferred from homology"/>
<evidence type="ECO:0000256" key="7">
    <source>
        <dbReference type="HAMAP-Rule" id="MF_00011"/>
    </source>
</evidence>
<keyword evidence="3 7" id="KW-0547">Nucleotide-binding</keyword>
<evidence type="ECO:0000313" key="9">
    <source>
        <dbReference type="Proteomes" id="UP000535415"/>
    </source>
</evidence>
<comment type="caution">
    <text evidence="8">The sequence shown here is derived from an EMBL/GenBank/DDBJ whole genome shotgun (WGS) entry which is preliminary data.</text>
</comment>
<dbReference type="Gene3D" id="3.90.170.10">
    <property type="entry name" value="Adenylosuccinate Synthetase, subunit A, domain 3"/>
    <property type="match status" value="1"/>
</dbReference>
<comment type="similarity">
    <text evidence="7">Belongs to the adenylosuccinate synthetase family.</text>
</comment>
<dbReference type="GO" id="GO:0046040">
    <property type="term" value="P:IMP metabolic process"/>
    <property type="evidence" value="ECO:0007669"/>
    <property type="project" value="TreeGrafter"/>
</dbReference>
<dbReference type="Proteomes" id="UP000535415">
    <property type="component" value="Unassembled WGS sequence"/>
</dbReference>
<keyword evidence="4 7" id="KW-0658">Purine biosynthesis</keyword>
<feature type="binding site" description="in other chain" evidence="7">
    <location>
        <position position="363"/>
    </location>
    <ligand>
        <name>IMP</name>
        <dbReference type="ChEBI" id="CHEBI:58053"/>
        <note>ligand shared between dimeric partners</note>
    </ligand>
</feature>
<comment type="catalytic activity">
    <reaction evidence="7">
        <text>IMP + L-aspartate + GTP = N(6)-(1,2-dicarboxyethyl)-AMP + GDP + phosphate + 2 H(+)</text>
        <dbReference type="Rhea" id="RHEA:15753"/>
        <dbReference type="ChEBI" id="CHEBI:15378"/>
        <dbReference type="ChEBI" id="CHEBI:29991"/>
        <dbReference type="ChEBI" id="CHEBI:37565"/>
        <dbReference type="ChEBI" id="CHEBI:43474"/>
        <dbReference type="ChEBI" id="CHEBI:57567"/>
        <dbReference type="ChEBI" id="CHEBI:58053"/>
        <dbReference type="ChEBI" id="CHEBI:58189"/>
        <dbReference type="EC" id="6.3.4.4"/>
    </reaction>
</comment>
<comment type="caution">
    <text evidence="7">Lacks conserved residue(s) required for the propagation of feature annotation.</text>
</comment>
<keyword evidence="9" id="KW-1185">Reference proteome</keyword>
<dbReference type="SUPFAM" id="SSF52540">
    <property type="entry name" value="P-loop containing nucleoside triphosphate hydrolases"/>
    <property type="match status" value="2"/>
</dbReference>
<evidence type="ECO:0000256" key="5">
    <source>
        <dbReference type="ARBA" id="ARBA00022842"/>
    </source>
</evidence>
<comment type="subcellular location">
    <subcellularLocation>
        <location evidence="7">Cytoplasm</location>
    </subcellularLocation>
</comment>
<evidence type="ECO:0000313" key="8">
    <source>
        <dbReference type="EMBL" id="MBB5723759.1"/>
    </source>
</evidence>
<evidence type="ECO:0000256" key="2">
    <source>
        <dbReference type="ARBA" id="ARBA00022723"/>
    </source>
</evidence>
<evidence type="ECO:0000256" key="3">
    <source>
        <dbReference type="ARBA" id="ARBA00022741"/>
    </source>
</evidence>
<dbReference type="HAMAP" id="MF_00011">
    <property type="entry name" value="Adenylosucc_synth"/>
    <property type="match status" value="1"/>
</dbReference>
<comment type="subunit">
    <text evidence="7">Homodimer.</text>
</comment>
<dbReference type="EC" id="6.3.4.4" evidence="7"/>
<dbReference type="GO" id="GO:0005525">
    <property type="term" value="F:GTP binding"/>
    <property type="evidence" value="ECO:0007669"/>
    <property type="project" value="UniProtKB-UniRule"/>
</dbReference>
<sequence length="532" mass="58201">MKHIIVTSGPIGVGKSLFSAEIEKRPKVKRVSTRKHILEATKCENERGALQRAGDKLDVESDGKWVADAVENAINNDSSVEIFLVDSARIESQVSELRNRFGGAVFHIHLTAADEELERRYKLRKQELKEYPTYQEAASHGTERGVKDLASVADLCLNTDHVDAESLATAALAWRGLSSKPYDPEQLVDVIVGGQYGSEGKGNVCAAIATDYAALVRIGGPNAGHKVAVPEYTFVQLPSGTGSTPDAEIMIGAGSTISLPKLLKEILDQKLEGERLSIDPRAMIINDWDREIEQKGLQKISTTGQGVGAASSRKILNRDNETFGPAVRLAGEVSELKEYVRNVRLRIEKILERGGRILIEGTQGTMLSIHHGLYPHVTSRETSVAGCLSEAGIAPARLNRAIMVVRTYPIRVGGTSGWIGQEIEFEELSNRSGIPIDELRKTETGSVSYKQRRVAEFDWGQLRHSVILNGATEIAITFADYFGIENRAATTYSELNEGTQDFVQKVERVAGVPVTLISKAFAIDSVIKRENV</sequence>
<comment type="function">
    <text evidence="7">Plays an important role in the de novo pathway of purine nucleotide biosynthesis. Catalyzes the first committed step in the biosynthesis of AMP from IMP.</text>
</comment>
<dbReference type="EMBL" id="JACIJM010000014">
    <property type="protein sequence ID" value="MBB5723759.1"/>
    <property type="molecule type" value="Genomic_DNA"/>
</dbReference>
<feature type="binding site" evidence="7">
    <location>
        <position position="452"/>
    </location>
    <ligand>
        <name>GTP</name>
        <dbReference type="ChEBI" id="CHEBI:37565"/>
    </ligand>
</feature>
<feature type="binding site" evidence="7">
    <location>
        <begin position="478"/>
        <end position="480"/>
    </location>
    <ligand>
        <name>GTP</name>
        <dbReference type="ChEBI" id="CHEBI:37565"/>
    </ligand>
</feature>
<dbReference type="GO" id="GO:0005737">
    <property type="term" value="C:cytoplasm"/>
    <property type="evidence" value="ECO:0007669"/>
    <property type="project" value="UniProtKB-SubCell"/>
</dbReference>
<dbReference type="InterPro" id="IPR001114">
    <property type="entry name" value="Adenylosuccinate_synthetase"/>
</dbReference>
<keyword evidence="1 7" id="KW-0436">Ligase</keyword>
<organism evidence="8 9">
    <name type="scientific">Yoonia ponticola</name>
    <dbReference type="NCBI Taxonomy" id="1524255"/>
    <lineage>
        <taxon>Bacteria</taxon>
        <taxon>Pseudomonadati</taxon>
        <taxon>Pseudomonadota</taxon>
        <taxon>Alphaproteobacteria</taxon>
        <taxon>Rhodobacterales</taxon>
        <taxon>Paracoccaceae</taxon>
        <taxon>Yoonia</taxon>
    </lineage>
</organism>
<name>A0A7W9EZI9_9RHOB</name>
<keyword evidence="7" id="KW-0963">Cytoplasm</keyword>
<dbReference type="Gene3D" id="3.40.50.300">
    <property type="entry name" value="P-loop containing nucleotide triphosphate hydrolases"/>
    <property type="match status" value="1"/>
</dbReference>
<gene>
    <name evidence="7" type="primary">purA</name>
    <name evidence="8" type="ORF">FHS72_003404</name>
</gene>
<dbReference type="InterPro" id="IPR042111">
    <property type="entry name" value="Adenylosuccinate_synth_dom3"/>
</dbReference>
<dbReference type="GO" id="GO:0044208">
    <property type="term" value="P:'de novo' AMP biosynthetic process"/>
    <property type="evidence" value="ECO:0007669"/>
    <property type="project" value="UniProtKB-UniRule"/>
</dbReference>
<reference evidence="8 9" key="1">
    <citation type="submission" date="2020-08" db="EMBL/GenBank/DDBJ databases">
        <title>Genomic Encyclopedia of Type Strains, Phase IV (KMG-IV): sequencing the most valuable type-strain genomes for metagenomic binning, comparative biology and taxonomic classification.</title>
        <authorList>
            <person name="Goeker M."/>
        </authorList>
    </citation>
    <scope>NUCLEOTIDE SEQUENCE [LARGE SCALE GENOMIC DNA]</scope>
    <source>
        <strain evidence="8 9">DSM 101064</strain>
    </source>
</reference>
<feature type="binding site" description="in other chain" evidence="7">
    <location>
        <position position="378"/>
    </location>
    <ligand>
        <name>IMP</name>
        <dbReference type="ChEBI" id="CHEBI:58053"/>
        <note>ligand shared between dimeric partners</note>
    </ligand>
</feature>
<dbReference type="RefSeq" id="WP_183530903.1">
    <property type="nucleotide sequence ID" value="NZ_JACIJM010000014.1"/>
</dbReference>
<feature type="binding site" description="in other chain" evidence="7">
    <location>
        <position position="303"/>
    </location>
    <ligand>
        <name>IMP</name>
        <dbReference type="ChEBI" id="CHEBI:58053"/>
        <note>ligand shared between dimeric partners</note>
    </ligand>
</feature>
<comment type="pathway">
    <text evidence="7">Purine metabolism; AMP biosynthesis via de novo pathway; AMP from IMP: step 1/2.</text>
</comment>
<dbReference type="GO" id="GO:0004019">
    <property type="term" value="F:adenylosuccinate synthase activity"/>
    <property type="evidence" value="ECO:0007669"/>
    <property type="project" value="UniProtKB-UniRule"/>
</dbReference>
<feature type="active site" description="Proton donor" evidence="7">
    <location>
        <position position="225"/>
    </location>
</feature>
<dbReference type="AlphaFoldDB" id="A0A7W9EZI9"/>
<keyword evidence="5 7" id="KW-0460">Magnesium</keyword>
<evidence type="ECO:0000256" key="4">
    <source>
        <dbReference type="ARBA" id="ARBA00022755"/>
    </source>
</evidence>
<dbReference type="GO" id="GO:0000287">
    <property type="term" value="F:magnesium ion binding"/>
    <property type="evidence" value="ECO:0007669"/>
    <property type="project" value="UniProtKB-UniRule"/>
</dbReference>
<dbReference type="PANTHER" id="PTHR11846">
    <property type="entry name" value="ADENYLOSUCCINATE SYNTHETASE"/>
    <property type="match status" value="1"/>
</dbReference>
<comment type="cofactor">
    <cofactor evidence="7">
        <name>Mg(2+)</name>
        <dbReference type="ChEBI" id="CHEBI:18420"/>
    </cofactor>
    <text evidence="7">Binds 1 Mg(2+) ion per subunit.</text>
</comment>
<feature type="binding site" evidence="7">
    <location>
        <begin position="224"/>
        <end position="226"/>
    </location>
    <ligand>
        <name>GTP</name>
        <dbReference type="ChEBI" id="CHEBI:37565"/>
    </ligand>
</feature>
<keyword evidence="2 7" id="KW-0479">Metal-binding</keyword>